<keyword evidence="15" id="KW-0175">Coiled coil</keyword>
<evidence type="ECO:0000256" key="10">
    <source>
        <dbReference type="ARBA" id="ARBA00025198"/>
    </source>
</evidence>
<dbReference type="InterPro" id="IPR002146">
    <property type="entry name" value="ATP_synth_b/b'su_bac/chlpt"/>
</dbReference>
<keyword evidence="7 13" id="KW-0406">Ion transport</keyword>
<dbReference type="EMBL" id="JAJUOS010000001">
    <property type="protein sequence ID" value="MCE5972058.1"/>
    <property type="molecule type" value="Genomic_DNA"/>
</dbReference>
<evidence type="ECO:0000256" key="12">
    <source>
        <dbReference type="ARBA" id="ARBA00037847"/>
    </source>
</evidence>
<evidence type="ECO:0000256" key="13">
    <source>
        <dbReference type="HAMAP-Rule" id="MF_01398"/>
    </source>
</evidence>
<evidence type="ECO:0000313" key="16">
    <source>
        <dbReference type="EMBL" id="MCE5972058.1"/>
    </source>
</evidence>
<evidence type="ECO:0000256" key="14">
    <source>
        <dbReference type="RuleBase" id="RU003848"/>
    </source>
</evidence>
<keyword evidence="8 13" id="KW-0472">Membrane</keyword>
<feature type="coiled-coil region" evidence="15">
    <location>
        <begin position="45"/>
        <end position="101"/>
    </location>
</feature>
<comment type="subunit">
    <text evidence="13">F-type ATPases have 2 components, F(1) - the catalytic core - and F(0) - the membrane proton channel. F(1) has five subunits: alpha(3), beta(3), gamma(1), delta(1), epsilon(1). F(0) has three main subunits: a(1), b(2) and c(10-14). The alpha and beta chains form an alternating ring which encloses part of the gamma chain. F(1) is attached to F(0) by a central stalk formed by the gamma and epsilon chains, while a peripheral stalk is formed by the delta and b chains.</text>
</comment>
<name>A0ABS8YQU8_9RHOB</name>
<evidence type="ECO:0000256" key="3">
    <source>
        <dbReference type="ARBA" id="ARBA00022547"/>
    </source>
</evidence>
<comment type="similarity">
    <text evidence="1 13 14">Belongs to the ATPase B chain family.</text>
</comment>
<dbReference type="PANTHER" id="PTHR33445">
    <property type="entry name" value="ATP SYNTHASE SUBUNIT B', CHLOROPLASTIC"/>
    <property type="match status" value="1"/>
</dbReference>
<evidence type="ECO:0000256" key="9">
    <source>
        <dbReference type="ARBA" id="ARBA00023310"/>
    </source>
</evidence>
<keyword evidence="17" id="KW-1185">Reference proteome</keyword>
<evidence type="ECO:0000256" key="8">
    <source>
        <dbReference type="ARBA" id="ARBA00023136"/>
    </source>
</evidence>
<dbReference type="Proteomes" id="UP001521181">
    <property type="component" value="Unassembled WGS sequence"/>
</dbReference>
<organism evidence="16 17">
    <name type="scientific">Rhodobacter flavimaris</name>
    <dbReference type="NCBI Taxonomy" id="2907145"/>
    <lineage>
        <taxon>Bacteria</taxon>
        <taxon>Pseudomonadati</taxon>
        <taxon>Pseudomonadota</taxon>
        <taxon>Alphaproteobacteria</taxon>
        <taxon>Rhodobacterales</taxon>
        <taxon>Rhodobacter group</taxon>
        <taxon>Rhodobacter</taxon>
    </lineage>
</organism>
<accession>A0ABS8YQU8</accession>
<dbReference type="Pfam" id="PF00213">
    <property type="entry name" value="OSCP"/>
    <property type="match status" value="1"/>
</dbReference>
<evidence type="ECO:0000256" key="4">
    <source>
        <dbReference type="ARBA" id="ARBA00022692"/>
    </source>
</evidence>
<reference evidence="16 17" key="1">
    <citation type="submission" date="2021-12" db="EMBL/GenBank/DDBJ databases">
        <title>Sinirhodobacter sp. WL0062 is a bacterium isolated from seawater.</title>
        <authorList>
            <person name="Wang L."/>
            <person name="He W."/>
            <person name="Zhang D.-F."/>
        </authorList>
    </citation>
    <scope>NUCLEOTIDE SEQUENCE [LARGE SCALE GENOMIC DNA]</scope>
    <source>
        <strain evidence="16 17">WL0062</strain>
    </source>
</reference>
<comment type="function">
    <text evidence="10 13">F(1)F(0) ATP synthase produces ATP from ADP in the presence of a proton or sodium gradient. F-type ATPases consist of two structural domains, F(1) containing the extramembraneous catalytic core and F(0) containing the membrane proton channel, linked together by a central stalk and a peripheral stalk. During catalysis, ATP synthesis in the catalytic domain of F(1) is coupled via a rotary mechanism of the central stalk subunits to proton translocation.</text>
</comment>
<dbReference type="RefSeq" id="WP_233675086.1">
    <property type="nucleotide sequence ID" value="NZ_JAJUOS010000001.1"/>
</dbReference>
<dbReference type="InterPro" id="IPR050059">
    <property type="entry name" value="ATP_synthase_B_chain"/>
</dbReference>
<evidence type="ECO:0000313" key="17">
    <source>
        <dbReference type="Proteomes" id="UP001521181"/>
    </source>
</evidence>
<dbReference type="CDD" id="cd06503">
    <property type="entry name" value="ATP-synt_Fo_b"/>
    <property type="match status" value="1"/>
</dbReference>
<evidence type="ECO:0000256" key="5">
    <source>
        <dbReference type="ARBA" id="ARBA00022781"/>
    </source>
</evidence>
<dbReference type="Pfam" id="PF00430">
    <property type="entry name" value="ATP-synt_B"/>
    <property type="match status" value="1"/>
</dbReference>
<keyword evidence="9 13" id="KW-0066">ATP synthesis</keyword>
<gene>
    <name evidence="13" type="primary">atpF</name>
    <name evidence="16" type="ORF">LZA78_00950</name>
</gene>
<dbReference type="InterPro" id="IPR000711">
    <property type="entry name" value="ATPase_OSCP/dsu"/>
</dbReference>
<dbReference type="PANTHER" id="PTHR33445:SF2">
    <property type="entry name" value="ATP SYNTHASE SUBUNIT B', CHLOROPLASTIC"/>
    <property type="match status" value="1"/>
</dbReference>
<evidence type="ECO:0000256" key="15">
    <source>
        <dbReference type="SAM" id="Coils"/>
    </source>
</evidence>
<keyword evidence="4 13" id="KW-0812">Transmembrane</keyword>
<dbReference type="HAMAP" id="MF_01398">
    <property type="entry name" value="ATP_synth_b_bprime"/>
    <property type="match status" value="1"/>
</dbReference>
<keyword evidence="3 13" id="KW-0138">CF(0)</keyword>
<evidence type="ECO:0000256" key="11">
    <source>
        <dbReference type="ARBA" id="ARBA00025614"/>
    </source>
</evidence>
<keyword evidence="6 13" id="KW-1133">Transmembrane helix</keyword>
<proteinExistence type="inferred from homology"/>
<comment type="subcellular location">
    <subcellularLocation>
        <location evidence="13">Cell membrane</location>
        <topology evidence="13">Single-pass membrane protein</topology>
    </subcellularLocation>
    <subcellularLocation>
        <location evidence="12">Endomembrane system</location>
        <topology evidence="12">Single-pass membrane protein</topology>
    </subcellularLocation>
</comment>
<keyword evidence="13" id="KW-1003">Cell membrane</keyword>
<evidence type="ECO:0000256" key="1">
    <source>
        <dbReference type="ARBA" id="ARBA00005513"/>
    </source>
</evidence>
<evidence type="ECO:0000256" key="7">
    <source>
        <dbReference type="ARBA" id="ARBA00023065"/>
    </source>
</evidence>
<comment type="function">
    <text evidence="11">Component of the F(0) channel, it forms part of the peripheral stalk, linking F(1) to F(0). The b'-subunit is a diverged and duplicated form of b found in plants and photosynthetic bacteria.</text>
</comment>
<keyword evidence="2 13" id="KW-0813">Transport</keyword>
<protein>
    <recommendedName>
        <fullName evidence="13">ATP synthase subunit b</fullName>
    </recommendedName>
    <alternativeName>
        <fullName evidence="13">ATP synthase F(0) sector subunit b</fullName>
    </alternativeName>
    <alternativeName>
        <fullName evidence="13">ATPase subunit I</fullName>
    </alternativeName>
    <alternativeName>
        <fullName evidence="13">F-type ATPase subunit b</fullName>
        <shortName evidence="13">F-ATPase subunit b</shortName>
    </alternativeName>
</protein>
<feature type="transmembrane region" description="Helical" evidence="13">
    <location>
        <begin position="6"/>
        <end position="27"/>
    </location>
</feature>
<keyword evidence="5 13" id="KW-0375">Hydrogen ion transport</keyword>
<sequence length="247" mass="25674">MNFDLTTFAFQLVNVLVLLAILRHFLFKPVVEIIARRRAETEAAMAAAEAAKTDAAAAKKAAEAEAEATRAARHDVLADARKEAEAERARLVQAAQQEAQRIAEGARAGAEETRAAAEAGLLNEARELAQAIAARAMAAQPKPPNAAAYAERLVTALAAIPEAARQALLSAPDLSVLTPAELTEGEAASLRDRLVAAGAPASVPVTVEPALIAGLELRSGAGVVHNSLAHDLEQLAKAMRDGGHPGN</sequence>
<evidence type="ECO:0000256" key="6">
    <source>
        <dbReference type="ARBA" id="ARBA00022989"/>
    </source>
</evidence>
<evidence type="ECO:0000256" key="2">
    <source>
        <dbReference type="ARBA" id="ARBA00022448"/>
    </source>
</evidence>
<comment type="caution">
    <text evidence="16">The sequence shown here is derived from an EMBL/GenBank/DDBJ whole genome shotgun (WGS) entry which is preliminary data.</text>
</comment>